<feature type="transmembrane region" description="Helical" evidence="5">
    <location>
        <begin position="342"/>
        <end position="363"/>
    </location>
</feature>
<evidence type="ECO:0000313" key="7">
    <source>
        <dbReference type="EMBL" id="ADZ08402.1"/>
    </source>
</evidence>
<feature type="transmembrane region" description="Helical" evidence="5">
    <location>
        <begin position="235"/>
        <end position="257"/>
    </location>
</feature>
<evidence type="ECO:0000256" key="2">
    <source>
        <dbReference type="ARBA" id="ARBA00022692"/>
    </source>
</evidence>
<dbReference type="STRING" id="877455.Metbo_0150"/>
<dbReference type="PANTHER" id="PTHR43471">
    <property type="entry name" value="ABC TRANSPORTER PERMEASE"/>
    <property type="match status" value="1"/>
</dbReference>
<reference evidence="8" key="1">
    <citation type="submission" date="2011-02" db="EMBL/GenBank/DDBJ databases">
        <title>Complete sequence of Methanobacterium sp. AL-21.</title>
        <authorList>
            <consortium name="US DOE Joint Genome Institute"/>
            <person name="Lucas S."/>
            <person name="Copeland A."/>
            <person name="Lapidus A."/>
            <person name="Cheng J.-F."/>
            <person name="Goodwin L."/>
            <person name="Pitluck S."/>
            <person name="Chertkov O."/>
            <person name="Detter J.C."/>
            <person name="Han C."/>
            <person name="Tapia R."/>
            <person name="Land M."/>
            <person name="Hauser L."/>
            <person name="Kyrpides N."/>
            <person name="Ivanova N."/>
            <person name="Mikhailova N."/>
            <person name="Pagani I."/>
            <person name="Cadillo-Quiroz H."/>
            <person name="Imachi H."/>
            <person name="Zinder S."/>
            <person name="Liu W."/>
            <person name="Woyke T."/>
        </authorList>
    </citation>
    <scope>NUCLEOTIDE SEQUENCE [LARGE SCALE GENOMIC DNA]</scope>
    <source>
        <strain evidence="8">AL-21</strain>
    </source>
</reference>
<dbReference type="HOGENOM" id="CLU_697588_0_0_2"/>
<dbReference type="KEGG" id="mel:Metbo_0150"/>
<reference evidence="7 8" key="2">
    <citation type="journal article" date="2014" name="Int. J. Syst. Evol. Microbiol.">
        <title>Methanobacterium paludis sp. nov. and a novel strain of Methanobacterium lacus isolated from northern peatlands.</title>
        <authorList>
            <person name="Cadillo-Quiroz H."/>
            <person name="Brauer S.L."/>
            <person name="Goodson N."/>
            <person name="Yavitt J.B."/>
            <person name="Zinder S.H."/>
        </authorList>
    </citation>
    <scope>NUCLEOTIDE SEQUENCE [LARGE SCALE GENOMIC DNA]</scope>
    <source>
        <strain evidence="7 8">AL-21</strain>
    </source>
</reference>
<feature type="transmembrane region" description="Helical" evidence="5">
    <location>
        <begin position="20"/>
        <end position="42"/>
    </location>
</feature>
<dbReference type="GO" id="GO:0140359">
    <property type="term" value="F:ABC-type transporter activity"/>
    <property type="evidence" value="ECO:0007669"/>
    <property type="project" value="InterPro"/>
</dbReference>
<dbReference type="AlphaFoldDB" id="F0T7R5"/>
<feature type="transmembrane region" description="Helical" evidence="5">
    <location>
        <begin position="186"/>
        <end position="204"/>
    </location>
</feature>
<evidence type="ECO:0000313" key="8">
    <source>
        <dbReference type="Proteomes" id="UP000007490"/>
    </source>
</evidence>
<protein>
    <submittedName>
        <fullName evidence="7">ABC-2 type transporter</fullName>
    </submittedName>
</protein>
<dbReference type="GeneID" id="10276576"/>
<name>F0T7R5_METLA</name>
<accession>F0T7R5</accession>
<keyword evidence="4 5" id="KW-0472">Membrane</keyword>
<organism evidence="7 8">
    <name type="scientific">Methanobacterium lacus (strain AL-21)</name>
    <dbReference type="NCBI Taxonomy" id="877455"/>
    <lineage>
        <taxon>Archaea</taxon>
        <taxon>Methanobacteriati</taxon>
        <taxon>Methanobacteriota</taxon>
        <taxon>Methanomada group</taxon>
        <taxon>Methanobacteria</taxon>
        <taxon>Methanobacteriales</taxon>
        <taxon>Methanobacteriaceae</taxon>
        <taxon>Methanobacterium</taxon>
    </lineage>
</organism>
<dbReference type="Proteomes" id="UP000007490">
    <property type="component" value="Chromosome"/>
</dbReference>
<evidence type="ECO:0000256" key="5">
    <source>
        <dbReference type="SAM" id="Phobius"/>
    </source>
</evidence>
<evidence type="ECO:0000256" key="4">
    <source>
        <dbReference type="ARBA" id="ARBA00023136"/>
    </source>
</evidence>
<comment type="subcellular location">
    <subcellularLocation>
        <location evidence="1">Membrane</location>
        <topology evidence="1">Multi-pass membrane protein</topology>
    </subcellularLocation>
</comment>
<dbReference type="OrthoDB" id="37107at2157"/>
<dbReference type="RefSeq" id="WP_013643753.1">
    <property type="nucleotide sequence ID" value="NC_015216.1"/>
</dbReference>
<dbReference type="eggNOG" id="arCOG01470">
    <property type="taxonomic scope" value="Archaea"/>
</dbReference>
<proteinExistence type="predicted"/>
<evidence type="ECO:0000256" key="1">
    <source>
        <dbReference type="ARBA" id="ARBA00004141"/>
    </source>
</evidence>
<sequence precursor="true">MKFTTITKWELKNTLKSRKFMMIFVLQLSVLLLMIVVFNSFVANIESEKGISITPSLNGFANMDVQDQSGLISKYVNPEIISVNNVTSYNTSILRTKNGLTTGFLYVPGNADSIIKAGDTVNMLVYVDAADPKMSVVTDEANNTAKTIAQSYSSSLTMSANSQNQTANFTQETTGESLPLQIIKKVMLTILLFLPLLLFGNIIIDSIVGEKERKTGEILVAMPLSQSDIIVGKGLAVALTISLQVLIWLVVLIIFGFKIFNPLAVFLFVFLTSIPIIGVTSVVAAYSKNYKEAGIGLSLVYLVVVGFLIIPVLVYISRKSFMANISPMTIVMRLFSGDFIPLPDYLLCLGFIALVSLVSYWIAIKMFSRDDITFGPRPGIFRILFEFLTLKFFRQ</sequence>
<feature type="domain" description="ABC-2 type transporter transmembrane" evidence="6">
    <location>
        <begin position="24"/>
        <end position="364"/>
    </location>
</feature>
<evidence type="ECO:0000259" key="6">
    <source>
        <dbReference type="Pfam" id="PF12698"/>
    </source>
</evidence>
<feature type="transmembrane region" description="Helical" evidence="5">
    <location>
        <begin position="263"/>
        <end position="286"/>
    </location>
</feature>
<dbReference type="PANTHER" id="PTHR43471:SF3">
    <property type="entry name" value="ABC TRANSPORTER PERMEASE PROTEIN NATB"/>
    <property type="match status" value="1"/>
</dbReference>
<gene>
    <name evidence="7" type="ordered locus">Metbo_0150</name>
</gene>
<dbReference type="EMBL" id="CP002551">
    <property type="protein sequence ID" value="ADZ08402.1"/>
    <property type="molecule type" value="Genomic_DNA"/>
</dbReference>
<keyword evidence="3 5" id="KW-1133">Transmembrane helix</keyword>
<keyword evidence="8" id="KW-1185">Reference proteome</keyword>
<feature type="transmembrane region" description="Helical" evidence="5">
    <location>
        <begin position="293"/>
        <end position="316"/>
    </location>
</feature>
<dbReference type="GO" id="GO:0016020">
    <property type="term" value="C:membrane"/>
    <property type="evidence" value="ECO:0007669"/>
    <property type="project" value="UniProtKB-SubCell"/>
</dbReference>
<dbReference type="Pfam" id="PF12698">
    <property type="entry name" value="ABC2_membrane_3"/>
    <property type="match status" value="1"/>
</dbReference>
<dbReference type="InterPro" id="IPR013525">
    <property type="entry name" value="ABC2_TM"/>
</dbReference>
<evidence type="ECO:0000256" key="3">
    <source>
        <dbReference type="ARBA" id="ARBA00022989"/>
    </source>
</evidence>
<keyword evidence="2 5" id="KW-0812">Transmembrane</keyword>